<comment type="caution">
    <text evidence="7">The sequence shown here is derived from an EMBL/GenBank/DDBJ whole genome shotgun (WGS) entry which is preliminary data.</text>
</comment>
<dbReference type="PANTHER" id="PTHR13370">
    <property type="entry name" value="RNA METHYLASE-RELATED"/>
    <property type="match status" value="1"/>
</dbReference>
<keyword evidence="8" id="KW-1185">Reference proteome</keyword>
<keyword evidence="3" id="KW-0808">Transferase</keyword>
<organism evidence="7 8">
    <name type="scientific">Nesterenkonia rhizosphaerae</name>
    <dbReference type="NCBI Taxonomy" id="1348272"/>
    <lineage>
        <taxon>Bacteria</taxon>
        <taxon>Bacillati</taxon>
        <taxon>Actinomycetota</taxon>
        <taxon>Actinomycetes</taxon>
        <taxon>Micrococcales</taxon>
        <taxon>Micrococcaceae</taxon>
        <taxon>Nesterenkonia</taxon>
    </lineage>
</organism>
<comment type="similarity">
    <text evidence="1 4">Belongs to the N(4)/N(6)-methyltransferase family.</text>
</comment>
<evidence type="ECO:0000256" key="4">
    <source>
        <dbReference type="RuleBase" id="RU362026"/>
    </source>
</evidence>
<dbReference type="EMBL" id="BAABLW010000007">
    <property type="protein sequence ID" value="GAA4921747.1"/>
    <property type="molecule type" value="Genomic_DNA"/>
</dbReference>
<dbReference type="Proteomes" id="UP001500368">
    <property type="component" value="Unassembled WGS sequence"/>
</dbReference>
<dbReference type="EC" id="2.1.1.-" evidence="4"/>
<feature type="domain" description="DNA methylase N-4/N-6" evidence="6">
    <location>
        <begin position="59"/>
        <end position="300"/>
    </location>
</feature>
<evidence type="ECO:0000259" key="6">
    <source>
        <dbReference type="Pfam" id="PF01555"/>
    </source>
</evidence>
<dbReference type="Pfam" id="PF01555">
    <property type="entry name" value="N6_N4_Mtase"/>
    <property type="match status" value="1"/>
</dbReference>
<evidence type="ECO:0000256" key="3">
    <source>
        <dbReference type="ARBA" id="ARBA00022679"/>
    </source>
</evidence>
<dbReference type="PROSITE" id="PS00092">
    <property type="entry name" value="N6_MTASE"/>
    <property type="match status" value="1"/>
</dbReference>
<dbReference type="InterPro" id="IPR002941">
    <property type="entry name" value="DNA_methylase_N4/N6"/>
</dbReference>
<dbReference type="CDD" id="cd02440">
    <property type="entry name" value="AdoMet_MTases"/>
    <property type="match status" value="1"/>
</dbReference>
<feature type="region of interest" description="Disordered" evidence="5">
    <location>
        <begin position="1"/>
        <end position="30"/>
    </location>
</feature>
<dbReference type="Gene3D" id="3.40.50.150">
    <property type="entry name" value="Vaccinia Virus protein VP39"/>
    <property type="match status" value="1"/>
</dbReference>
<accession>A0ABP9FXR8</accession>
<protein>
    <recommendedName>
        <fullName evidence="4">Methyltransferase</fullName>
        <ecNumber evidence="4">2.1.1.-</ecNumber>
    </recommendedName>
</protein>
<proteinExistence type="inferred from homology"/>
<evidence type="ECO:0000256" key="1">
    <source>
        <dbReference type="ARBA" id="ARBA00006594"/>
    </source>
</evidence>
<dbReference type="PRINTS" id="PR00508">
    <property type="entry name" value="S21N4MTFRASE"/>
</dbReference>
<evidence type="ECO:0000256" key="5">
    <source>
        <dbReference type="SAM" id="MobiDB-lite"/>
    </source>
</evidence>
<reference evidence="8" key="1">
    <citation type="journal article" date="2019" name="Int. J. Syst. Evol. Microbiol.">
        <title>The Global Catalogue of Microorganisms (GCM) 10K type strain sequencing project: providing services to taxonomists for standard genome sequencing and annotation.</title>
        <authorList>
            <consortium name="The Broad Institute Genomics Platform"/>
            <consortium name="The Broad Institute Genome Sequencing Center for Infectious Disease"/>
            <person name="Wu L."/>
            <person name="Ma J."/>
        </authorList>
    </citation>
    <scope>NUCLEOTIDE SEQUENCE [LARGE SCALE GENOMIC DNA]</scope>
    <source>
        <strain evidence="8">JCM 19129</strain>
    </source>
</reference>
<evidence type="ECO:0000256" key="2">
    <source>
        <dbReference type="ARBA" id="ARBA00022603"/>
    </source>
</evidence>
<gene>
    <name evidence="7" type="ORF">GCM10025790_17880</name>
</gene>
<evidence type="ECO:0000313" key="7">
    <source>
        <dbReference type="EMBL" id="GAA4921747.1"/>
    </source>
</evidence>
<dbReference type="SUPFAM" id="SSF53335">
    <property type="entry name" value="S-adenosyl-L-methionine-dependent methyltransferases"/>
    <property type="match status" value="1"/>
</dbReference>
<sequence>MTITEQESPHQHTDLPQTGQPLEETPRDFPELDFSSATNYVIQGDNSQLLPQLPDEQFQLIYIDPPFNTGGTQLRRTLKVSPAPEDGRRTGFGGRRYHTEETRRMVFLDVYDDYLSFIAPRLEEAHRLLHPTGTLYFHIDYREAHYCKILLDEIFGRENFLNEIIWAYDYGGRSKSRWPAKHDTILVYTKSQKGYYFNQDSIERIPYMAPELVSPAKAARGKLPTDVWWHTIVPTNGKEKTGYPTQKPQGILRRILQPSSRPGDWVLDFFAGSGTAGAVAQQLGRRFVMIDSNPEAMEIMRARLGEENIQYL</sequence>
<dbReference type="RefSeq" id="WP_345477696.1">
    <property type="nucleotide sequence ID" value="NZ_BAABLW010000007.1"/>
</dbReference>
<dbReference type="PANTHER" id="PTHR13370:SF16">
    <property type="entry name" value="SITE-SPECIFIC DNA-METHYLTRANSFERASE (ADENINE-SPECIFIC)"/>
    <property type="match status" value="1"/>
</dbReference>
<dbReference type="InterPro" id="IPR001091">
    <property type="entry name" value="RM_Methyltransferase"/>
</dbReference>
<evidence type="ECO:0000313" key="8">
    <source>
        <dbReference type="Proteomes" id="UP001500368"/>
    </source>
</evidence>
<name>A0ABP9FXR8_9MICC</name>
<dbReference type="InterPro" id="IPR002052">
    <property type="entry name" value="DNA_methylase_N6_adenine_CS"/>
</dbReference>
<keyword evidence="2" id="KW-0489">Methyltransferase</keyword>
<dbReference type="InterPro" id="IPR029063">
    <property type="entry name" value="SAM-dependent_MTases_sf"/>
</dbReference>